<sequence>MLFGVGLGIVNQLCFDKKSYNRQEDIQRISEFFDMSLYDRFEDEKHLSFCLKGNILEKYLYDFLFEQADLMLYGEKIKKDIEKLKNKDSEELLYMIRNEYCDFIHCKQHYNEFLEHESIFYFYDDCILSGNEERYFYIYNLLKKSTDNPLKGAICFDNA</sequence>
<keyword evidence="2" id="KW-1185">Reference proteome</keyword>
<proteinExistence type="predicted"/>
<organism evidence="1 2">
    <name type="scientific">Longibaculum muris</name>
    <dbReference type="NCBI Taxonomy" id="1796628"/>
    <lineage>
        <taxon>Bacteria</taxon>
        <taxon>Bacillati</taxon>
        <taxon>Bacillota</taxon>
        <taxon>Erysipelotrichia</taxon>
        <taxon>Erysipelotrichales</taxon>
        <taxon>Coprobacillaceae</taxon>
        <taxon>Longibaculum</taxon>
    </lineage>
</organism>
<protein>
    <submittedName>
        <fullName evidence="1">Uncharacterized protein</fullName>
    </submittedName>
</protein>
<comment type="caution">
    <text evidence="1">The sequence shown here is derived from an EMBL/GenBank/DDBJ whole genome shotgun (WGS) entry which is preliminary data.</text>
</comment>
<dbReference type="GeneID" id="98916868"/>
<reference evidence="1 2" key="1">
    <citation type="submission" date="2019-03" db="EMBL/GenBank/DDBJ databases">
        <title>Genomic Encyclopedia of Type Strains, Phase IV (KMG-IV): sequencing the most valuable type-strain genomes for metagenomic binning, comparative biology and taxonomic classification.</title>
        <authorList>
            <person name="Goeker M."/>
        </authorList>
    </citation>
    <scope>NUCLEOTIDE SEQUENCE [LARGE SCALE GENOMIC DNA]</scope>
    <source>
        <strain evidence="1 2">DSM 29487</strain>
    </source>
</reference>
<evidence type="ECO:0000313" key="2">
    <source>
        <dbReference type="Proteomes" id="UP000295515"/>
    </source>
</evidence>
<name>A0A4R3YG57_9FIRM</name>
<dbReference type="EMBL" id="SMCQ01000038">
    <property type="protein sequence ID" value="TCV90981.1"/>
    <property type="molecule type" value="Genomic_DNA"/>
</dbReference>
<evidence type="ECO:0000313" key="1">
    <source>
        <dbReference type="EMBL" id="TCV90981.1"/>
    </source>
</evidence>
<accession>A0A4R3YG57</accession>
<dbReference type="AlphaFoldDB" id="A0A4R3YG57"/>
<dbReference type="RefSeq" id="WP_066444255.1">
    <property type="nucleotide sequence ID" value="NZ_JANKBF010000032.1"/>
</dbReference>
<dbReference type="Proteomes" id="UP000295515">
    <property type="component" value="Unassembled WGS sequence"/>
</dbReference>
<gene>
    <name evidence="1" type="ORF">EDD60_13815</name>
</gene>